<evidence type="ECO:0000313" key="4">
    <source>
        <dbReference type="EMBL" id="MBP2292355.1"/>
    </source>
</evidence>
<dbReference type="PANTHER" id="PTHR32089:SF112">
    <property type="entry name" value="LYSOZYME-LIKE PROTEIN-RELATED"/>
    <property type="match status" value="1"/>
</dbReference>
<sequence length="565" mass="60382">MAVHARDLASTRLSAQDQNALRRVAPSLVGVLDRLVEEFYAFIRTNPALWAYIGDESLLPRLKAQQKQHWANLLTDGITEAYAERARAVGRAHARIGLAPHAYVTAYVFMLARLIELADGVGGGLIRRGVPGAAAALTRLVGQDLELTLSAYETAHADQSRNEQLRRDMSDNLKSLVHFAINSNEAMVTLAELSRDARAVKEQGQDIALAAADLVTSVEAIARNSQSASDDARAAGDAVHRGMTAATDAVDTMRAIAGAVEQTAAKIDDLAAASDRIGEILVSIDAISKQTNLLALNATIEAARAGEAGKGFAVVATEVKALANQTAQATEDIRGRIEALRGEMASIVEAMRQNGAAVARGQEVIAATGTEMTTVAEQVGNVGRRMHEIADILGQQSETSTRISGGIGTVATMAARNDTLIGSVIQSVNSSNSAIAQRVEQIATLKTPRALCEIAKIDHVVFKKKIVDALMGRLSLSADELADHQTCRLGAWYESVDNPAIRNAPAYRALEASHRRVHEHGKTALRLKAEGKEELAMAELGKLNDASHEVLRLLGELSESMPEDW</sequence>
<name>A0ABS4SIQ1_9PROT</name>
<dbReference type="InterPro" id="IPR004089">
    <property type="entry name" value="MCPsignal_dom"/>
</dbReference>
<dbReference type="InterPro" id="IPR039379">
    <property type="entry name" value="Protoglobin_sensor_dom"/>
</dbReference>
<dbReference type="CDD" id="cd11386">
    <property type="entry name" value="MCP_signal"/>
    <property type="match status" value="1"/>
</dbReference>
<dbReference type="Gene3D" id="1.20.120.30">
    <property type="entry name" value="Aspartate receptor, ligand-binding domain"/>
    <property type="match status" value="1"/>
</dbReference>
<reference evidence="4 5" key="1">
    <citation type="submission" date="2021-03" db="EMBL/GenBank/DDBJ databases">
        <title>Genomic Encyclopedia of Type Strains, Phase III (KMG-III): the genomes of soil and plant-associated and newly described type strains.</title>
        <authorList>
            <person name="Whitman W."/>
        </authorList>
    </citation>
    <scope>NUCLEOTIDE SEQUENCE [LARGE SCALE GENOMIC DNA]</scope>
    <source>
        <strain evidence="4 5">IMMIB AFH-6</strain>
    </source>
</reference>
<dbReference type="SUPFAM" id="SSF58104">
    <property type="entry name" value="Methyl-accepting chemotaxis protein (MCP) signaling domain"/>
    <property type="match status" value="1"/>
</dbReference>
<evidence type="ECO:0000256" key="1">
    <source>
        <dbReference type="ARBA" id="ARBA00023224"/>
    </source>
</evidence>
<dbReference type="SMART" id="SM00283">
    <property type="entry name" value="MA"/>
    <property type="match status" value="1"/>
</dbReference>
<dbReference type="PANTHER" id="PTHR32089">
    <property type="entry name" value="METHYL-ACCEPTING CHEMOTAXIS PROTEIN MCPB"/>
    <property type="match status" value="1"/>
</dbReference>
<dbReference type="CDD" id="cd01068">
    <property type="entry name" value="globin_sensor"/>
    <property type="match status" value="1"/>
</dbReference>
<dbReference type="Gene3D" id="1.10.287.950">
    <property type="entry name" value="Methyl-accepting chemotaxis protein"/>
    <property type="match status" value="1"/>
</dbReference>
<gene>
    <name evidence="4" type="ORF">J2851_002125</name>
</gene>
<dbReference type="PROSITE" id="PS50111">
    <property type="entry name" value="CHEMOTAXIS_TRANSDUC_2"/>
    <property type="match status" value="1"/>
</dbReference>
<keyword evidence="1 2" id="KW-0807">Transducer</keyword>
<dbReference type="SUPFAM" id="SSF46458">
    <property type="entry name" value="Globin-like"/>
    <property type="match status" value="1"/>
</dbReference>
<feature type="domain" description="Methyl-accepting transducer" evidence="3">
    <location>
        <begin position="175"/>
        <end position="411"/>
    </location>
</feature>
<accession>A0ABS4SIQ1</accession>
<dbReference type="Pfam" id="PF13682">
    <property type="entry name" value="CZB"/>
    <property type="match status" value="1"/>
</dbReference>
<evidence type="ECO:0000256" key="2">
    <source>
        <dbReference type="PROSITE-ProRule" id="PRU00284"/>
    </source>
</evidence>
<dbReference type="InterPro" id="IPR044398">
    <property type="entry name" value="Globin-sensor_dom"/>
</dbReference>
<dbReference type="EMBL" id="JAGINP010000006">
    <property type="protein sequence ID" value="MBP2292355.1"/>
    <property type="molecule type" value="Genomic_DNA"/>
</dbReference>
<protein>
    <submittedName>
        <fullName evidence="4">Methyl-accepting chemotaxis protein</fullName>
    </submittedName>
</protein>
<dbReference type="InterPro" id="IPR025991">
    <property type="entry name" value="Chemoreceptor_zinc-bind_dom"/>
</dbReference>
<dbReference type="Pfam" id="PF11563">
    <property type="entry name" value="Protoglobin"/>
    <property type="match status" value="1"/>
</dbReference>
<evidence type="ECO:0000313" key="5">
    <source>
        <dbReference type="Proteomes" id="UP000781958"/>
    </source>
</evidence>
<comment type="caution">
    <text evidence="4">The sequence shown here is derived from an EMBL/GenBank/DDBJ whole genome shotgun (WGS) entry which is preliminary data.</text>
</comment>
<dbReference type="RefSeq" id="WP_209766222.1">
    <property type="nucleotide sequence ID" value="NZ_JAGINP010000006.1"/>
</dbReference>
<dbReference type="Gene3D" id="1.10.490.10">
    <property type="entry name" value="Globins"/>
    <property type="match status" value="1"/>
</dbReference>
<dbReference type="Proteomes" id="UP000781958">
    <property type="component" value="Unassembled WGS sequence"/>
</dbReference>
<proteinExistence type="predicted"/>
<dbReference type="Pfam" id="PF00015">
    <property type="entry name" value="MCPsignal"/>
    <property type="match status" value="1"/>
</dbReference>
<keyword evidence="5" id="KW-1185">Reference proteome</keyword>
<dbReference type="InterPro" id="IPR012292">
    <property type="entry name" value="Globin/Proto"/>
</dbReference>
<evidence type="ECO:0000259" key="3">
    <source>
        <dbReference type="PROSITE" id="PS50111"/>
    </source>
</evidence>
<dbReference type="InterPro" id="IPR009050">
    <property type="entry name" value="Globin-like_sf"/>
</dbReference>
<organism evidence="4 5">
    <name type="scientific">Azospirillum rugosum</name>
    <dbReference type="NCBI Taxonomy" id="416170"/>
    <lineage>
        <taxon>Bacteria</taxon>
        <taxon>Pseudomonadati</taxon>
        <taxon>Pseudomonadota</taxon>
        <taxon>Alphaproteobacteria</taxon>
        <taxon>Rhodospirillales</taxon>
        <taxon>Azospirillaceae</taxon>
        <taxon>Azospirillum</taxon>
    </lineage>
</organism>